<evidence type="ECO:0000313" key="2">
    <source>
        <dbReference type="EMBL" id="CAK0912174.1"/>
    </source>
</evidence>
<comment type="caution">
    <text evidence="2">The sequence shown here is derived from an EMBL/GenBank/DDBJ whole genome shotgun (WGS) entry which is preliminary data.</text>
</comment>
<name>A0ABN9YJW6_9DINO</name>
<organism evidence="2 3">
    <name type="scientific">Prorocentrum cordatum</name>
    <dbReference type="NCBI Taxonomy" id="2364126"/>
    <lineage>
        <taxon>Eukaryota</taxon>
        <taxon>Sar</taxon>
        <taxon>Alveolata</taxon>
        <taxon>Dinophyceae</taxon>
        <taxon>Prorocentrales</taxon>
        <taxon>Prorocentraceae</taxon>
        <taxon>Prorocentrum</taxon>
    </lineage>
</organism>
<reference evidence="2" key="1">
    <citation type="submission" date="2023-10" db="EMBL/GenBank/DDBJ databases">
        <authorList>
            <person name="Chen Y."/>
            <person name="Shah S."/>
            <person name="Dougan E. K."/>
            <person name="Thang M."/>
            <person name="Chan C."/>
        </authorList>
    </citation>
    <scope>NUCLEOTIDE SEQUENCE [LARGE SCALE GENOMIC DNA]</scope>
</reference>
<accession>A0ABN9YJW6</accession>
<sequence length="172" mass="19170">MDRLLRAACVAEFADVLKTISLLKGPLLFSHTLEYLLLFVREAQCRVFSFSIETAESLAQFIMPGQNAQVFLSYARAARYRGNVYEGITMDSLAAKVCDYLPLRADFARSESYSFPHFTAVDALVSGETGGKERVPTAHGAKARPMLIAPEARPIKRQRGKESMSEHPDHED</sequence>
<feature type="compositionally biased region" description="Basic and acidic residues" evidence="1">
    <location>
        <begin position="160"/>
        <end position="172"/>
    </location>
</feature>
<feature type="region of interest" description="Disordered" evidence="1">
    <location>
        <begin position="131"/>
        <end position="172"/>
    </location>
</feature>
<dbReference type="Proteomes" id="UP001189429">
    <property type="component" value="Unassembled WGS sequence"/>
</dbReference>
<proteinExistence type="predicted"/>
<protein>
    <submittedName>
        <fullName evidence="2">Uncharacterized protein</fullName>
    </submittedName>
</protein>
<gene>
    <name evidence="2" type="ORF">PCOR1329_LOCUS85789</name>
</gene>
<keyword evidence="3" id="KW-1185">Reference proteome</keyword>
<evidence type="ECO:0000256" key="1">
    <source>
        <dbReference type="SAM" id="MobiDB-lite"/>
    </source>
</evidence>
<evidence type="ECO:0000313" key="3">
    <source>
        <dbReference type="Proteomes" id="UP001189429"/>
    </source>
</evidence>
<dbReference type="EMBL" id="CAUYUJ010022709">
    <property type="protein sequence ID" value="CAK0912174.1"/>
    <property type="molecule type" value="Genomic_DNA"/>
</dbReference>